<dbReference type="Gene3D" id="3.30.700.10">
    <property type="entry name" value="Glycoprotein, Type 4 Pilin"/>
    <property type="match status" value="1"/>
</dbReference>
<protein>
    <submittedName>
        <fullName evidence="6">Type II secretion system protein</fullName>
    </submittedName>
</protein>
<evidence type="ECO:0000256" key="5">
    <source>
        <dbReference type="SAM" id="Phobius"/>
    </source>
</evidence>
<keyword evidence="5" id="KW-0472">Membrane</keyword>
<dbReference type="InterPro" id="IPR045584">
    <property type="entry name" value="Pilin-like"/>
</dbReference>
<feature type="transmembrane region" description="Helical" evidence="5">
    <location>
        <begin position="20"/>
        <end position="42"/>
    </location>
</feature>
<keyword evidence="5" id="KW-1133">Transmembrane helix</keyword>
<comment type="subcellular location">
    <subcellularLocation>
        <location evidence="1">Cell outer membrane</location>
        <topology evidence="1">Single-pass membrane protein</topology>
    </subcellularLocation>
    <subcellularLocation>
        <location evidence="2">Periplasm</location>
    </subcellularLocation>
</comment>
<dbReference type="InterPro" id="IPR012902">
    <property type="entry name" value="N_methyl_site"/>
</dbReference>
<reference evidence="7" key="1">
    <citation type="journal article" date="2019" name="Int. J. Syst. Evol. Microbiol.">
        <title>The Global Catalogue of Microorganisms (GCM) 10K type strain sequencing project: providing services to taxonomists for standard genome sequencing and annotation.</title>
        <authorList>
            <consortium name="The Broad Institute Genomics Platform"/>
            <consortium name="The Broad Institute Genome Sequencing Center for Infectious Disease"/>
            <person name="Wu L."/>
            <person name="Ma J."/>
        </authorList>
    </citation>
    <scope>NUCLEOTIDE SEQUENCE [LARGE SCALE GENOMIC DNA]</scope>
    <source>
        <strain evidence="7">JCM 14368</strain>
    </source>
</reference>
<keyword evidence="4" id="KW-0998">Cell outer membrane</keyword>
<dbReference type="SUPFAM" id="SSF54523">
    <property type="entry name" value="Pili subunits"/>
    <property type="match status" value="1"/>
</dbReference>
<proteinExistence type="predicted"/>
<evidence type="ECO:0000256" key="3">
    <source>
        <dbReference type="ARBA" id="ARBA00022764"/>
    </source>
</evidence>
<organism evidence="6 7">
    <name type="scientific">Deinococcus depolymerans</name>
    <dbReference type="NCBI Taxonomy" id="392408"/>
    <lineage>
        <taxon>Bacteria</taxon>
        <taxon>Thermotogati</taxon>
        <taxon>Deinococcota</taxon>
        <taxon>Deinococci</taxon>
        <taxon>Deinococcales</taxon>
        <taxon>Deinococcaceae</taxon>
        <taxon>Deinococcus</taxon>
    </lineage>
</organism>
<gene>
    <name evidence="6" type="ORF">GCM10008937_18740</name>
</gene>
<comment type="caution">
    <text evidence="6">The sequence shown here is derived from an EMBL/GenBank/DDBJ whole genome shotgun (WGS) entry which is preliminary data.</text>
</comment>
<name>A0ABP3M187_9DEIO</name>
<dbReference type="RefSeq" id="WP_343758098.1">
    <property type="nucleotide sequence ID" value="NZ_BAAADB010000014.1"/>
</dbReference>
<keyword evidence="7" id="KW-1185">Reference proteome</keyword>
<dbReference type="Pfam" id="PF07963">
    <property type="entry name" value="N_methyl"/>
    <property type="match status" value="1"/>
</dbReference>
<accession>A0ABP3M187</accession>
<dbReference type="Proteomes" id="UP001500191">
    <property type="component" value="Unassembled WGS sequence"/>
</dbReference>
<keyword evidence="5" id="KW-0812">Transmembrane</keyword>
<evidence type="ECO:0000256" key="1">
    <source>
        <dbReference type="ARBA" id="ARBA00004203"/>
    </source>
</evidence>
<sequence length="153" mass="16181">MNRAAATRPAHTQGFTLIEILIVIAVLGIALAIAGNSLLGYLQSQQMQEGARQVAGDIERVRSGAMRYNKDATFEVISSTSYRMTVNDVAETVTLPYGLQVTSTPANVKLTYSAPYSELSGAAATIVVKRSSGTTQKTLRTVGVTGKVVQDGS</sequence>
<dbReference type="EMBL" id="BAAADB010000014">
    <property type="protein sequence ID" value="GAA0511117.1"/>
    <property type="molecule type" value="Genomic_DNA"/>
</dbReference>
<keyword evidence="3" id="KW-0574">Periplasm</keyword>
<evidence type="ECO:0000313" key="7">
    <source>
        <dbReference type="Proteomes" id="UP001500191"/>
    </source>
</evidence>
<dbReference type="NCBIfam" id="TIGR02532">
    <property type="entry name" value="IV_pilin_GFxxxE"/>
    <property type="match status" value="1"/>
</dbReference>
<evidence type="ECO:0000256" key="2">
    <source>
        <dbReference type="ARBA" id="ARBA00004418"/>
    </source>
</evidence>
<evidence type="ECO:0000256" key="4">
    <source>
        <dbReference type="ARBA" id="ARBA00023237"/>
    </source>
</evidence>
<dbReference type="PROSITE" id="PS00409">
    <property type="entry name" value="PROKAR_NTER_METHYL"/>
    <property type="match status" value="1"/>
</dbReference>
<evidence type="ECO:0000313" key="6">
    <source>
        <dbReference type="EMBL" id="GAA0511117.1"/>
    </source>
</evidence>